<keyword evidence="1" id="KW-1133">Transmembrane helix</keyword>
<feature type="transmembrane region" description="Helical" evidence="1">
    <location>
        <begin position="78"/>
        <end position="101"/>
    </location>
</feature>
<accession>A0A0K8R4N0</accession>
<name>A0A0K8R4N0_IXORI</name>
<keyword evidence="1" id="KW-0472">Membrane</keyword>
<dbReference type="EMBL" id="GADI01007792">
    <property type="protein sequence ID" value="JAA66016.1"/>
    <property type="molecule type" value="mRNA"/>
</dbReference>
<evidence type="ECO:0000256" key="1">
    <source>
        <dbReference type="SAM" id="Phobius"/>
    </source>
</evidence>
<organism evidence="2">
    <name type="scientific">Ixodes ricinus</name>
    <name type="common">Common tick</name>
    <name type="synonym">Acarus ricinus</name>
    <dbReference type="NCBI Taxonomy" id="34613"/>
    <lineage>
        <taxon>Eukaryota</taxon>
        <taxon>Metazoa</taxon>
        <taxon>Ecdysozoa</taxon>
        <taxon>Arthropoda</taxon>
        <taxon>Chelicerata</taxon>
        <taxon>Arachnida</taxon>
        <taxon>Acari</taxon>
        <taxon>Parasitiformes</taxon>
        <taxon>Ixodida</taxon>
        <taxon>Ixodoidea</taxon>
        <taxon>Ixodidae</taxon>
        <taxon>Ixodinae</taxon>
        <taxon>Ixodes</taxon>
    </lineage>
</organism>
<keyword evidence="1" id="KW-0812">Transmembrane</keyword>
<sequence length="111" mass="12502">MKTQVNSTGVGEPSLPVFSIQTYDNNAFSDAERLRSGKLDVALGDEKARWKHTDFPEGNQLPDSPKDKRLLARLRRKAWLLPLMHFQFWTSAAFSLIQPFLSSTHGSNTPS</sequence>
<evidence type="ECO:0000313" key="2">
    <source>
        <dbReference type="EMBL" id="JAA66016.1"/>
    </source>
</evidence>
<dbReference type="AlphaFoldDB" id="A0A0K8R4N0"/>
<proteinExistence type="evidence at transcript level"/>
<protein>
    <submittedName>
        <fullName evidence="2">Uncharacterized protein</fullName>
    </submittedName>
</protein>
<reference evidence="2" key="1">
    <citation type="submission" date="2012-12" db="EMBL/GenBank/DDBJ databases">
        <title>Identification and characterization of a phenylalanine ammonia-lyase gene family in Isatis indigotica Fort.</title>
        <authorList>
            <person name="Liu Q."/>
            <person name="Chen J."/>
            <person name="Zhou X."/>
            <person name="Di P."/>
            <person name="Xiao Y."/>
            <person name="Xuan H."/>
            <person name="Zhang L."/>
            <person name="Chen W."/>
        </authorList>
    </citation>
    <scope>NUCLEOTIDE SEQUENCE</scope>
    <source>
        <tissue evidence="2">Salivary gland</tissue>
    </source>
</reference>